<comment type="caution">
    <text evidence="2">The sequence shown here is derived from an EMBL/GenBank/DDBJ whole genome shotgun (WGS) entry which is preliminary data.</text>
</comment>
<dbReference type="Proteomes" id="UP000314294">
    <property type="component" value="Unassembled WGS sequence"/>
</dbReference>
<evidence type="ECO:0000313" key="2">
    <source>
        <dbReference type="EMBL" id="TNN60103.1"/>
    </source>
</evidence>
<proteinExistence type="predicted"/>
<accession>A0A4Z2H4T8</accession>
<organism evidence="2 3">
    <name type="scientific">Liparis tanakae</name>
    <name type="common">Tanaka's snailfish</name>
    <dbReference type="NCBI Taxonomy" id="230148"/>
    <lineage>
        <taxon>Eukaryota</taxon>
        <taxon>Metazoa</taxon>
        <taxon>Chordata</taxon>
        <taxon>Craniata</taxon>
        <taxon>Vertebrata</taxon>
        <taxon>Euteleostomi</taxon>
        <taxon>Actinopterygii</taxon>
        <taxon>Neopterygii</taxon>
        <taxon>Teleostei</taxon>
        <taxon>Neoteleostei</taxon>
        <taxon>Acanthomorphata</taxon>
        <taxon>Eupercaria</taxon>
        <taxon>Perciformes</taxon>
        <taxon>Cottioidei</taxon>
        <taxon>Cottales</taxon>
        <taxon>Liparidae</taxon>
        <taxon>Liparis</taxon>
    </lineage>
</organism>
<feature type="region of interest" description="Disordered" evidence="1">
    <location>
        <begin position="59"/>
        <end position="95"/>
    </location>
</feature>
<evidence type="ECO:0000256" key="1">
    <source>
        <dbReference type="SAM" id="MobiDB-lite"/>
    </source>
</evidence>
<sequence length="181" mass="18946">MTGKEAWNVHQEGNQTVIPADELQLGPAAVARPLPRNGGEFRERPAICFELRAVETGPWSGEARASSGSNRLGRVGLRPSGAAGTEGENIPDESKGKRLASCMTGIGGERGGVAASITLYRSSPRLVLPGTRVPPAGSQALGSTKRDSFDFGDKAASLTPAVDPRLWPGVSHRAAAVYQKC</sequence>
<reference evidence="2 3" key="1">
    <citation type="submission" date="2019-03" db="EMBL/GenBank/DDBJ databases">
        <title>First draft genome of Liparis tanakae, snailfish: a comprehensive survey of snailfish specific genes.</title>
        <authorList>
            <person name="Kim W."/>
            <person name="Song I."/>
            <person name="Jeong J.-H."/>
            <person name="Kim D."/>
            <person name="Kim S."/>
            <person name="Ryu S."/>
            <person name="Song J.Y."/>
            <person name="Lee S.K."/>
        </authorList>
    </citation>
    <scope>NUCLEOTIDE SEQUENCE [LARGE SCALE GENOMIC DNA]</scope>
    <source>
        <tissue evidence="2">Muscle</tissue>
    </source>
</reference>
<protein>
    <submittedName>
        <fullName evidence="2">Uncharacterized protein</fullName>
    </submittedName>
</protein>
<dbReference type="AlphaFoldDB" id="A0A4Z2H4T8"/>
<dbReference type="EMBL" id="SRLO01000340">
    <property type="protein sequence ID" value="TNN60103.1"/>
    <property type="molecule type" value="Genomic_DNA"/>
</dbReference>
<evidence type="ECO:0000313" key="3">
    <source>
        <dbReference type="Proteomes" id="UP000314294"/>
    </source>
</evidence>
<gene>
    <name evidence="2" type="ORF">EYF80_029655</name>
</gene>
<keyword evidence="3" id="KW-1185">Reference proteome</keyword>
<name>A0A4Z2H4T8_9TELE</name>